<protein>
    <recommendedName>
        <fullName evidence="3">Lipoprotein</fullName>
    </recommendedName>
</protein>
<accession>A0A1G8QCB6</accession>
<dbReference type="RefSeq" id="WP_090003809.1">
    <property type="nucleotide sequence ID" value="NZ_FNET01000001.1"/>
</dbReference>
<dbReference type="EMBL" id="FNET01000001">
    <property type="protein sequence ID" value="SDJ02449.1"/>
    <property type="molecule type" value="Genomic_DNA"/>
</dbReference>
<gene>
    <name evidence="1" type="ORF">SAMN04488074_101305</name>
</gene>
<dbReference type="PROSITE" id="PS51257">
    <property type="entry name" value="PROKAR_LIPOPROTEIN"/>
    <property type="match status" value="1"/>
</dbReference>
<name>A0A1G8QCB6_9PSEU</name>
<evidence type="ECO:0008006" key="3">
    <source>
        <dbReference type="Google" id="ProtNLM"/>
    </source>
</evidence>
<reference evidence="2" key="1">
    <citation type="submission" date="2016-10" db="EMBL/GenBank/DDBJ databases">
        <authorList>
            <person name="Varghese N."/>
            <person name="Submissions S."/>
        </authorList>
    </citation>
    <scope>NUCLEOTIDE SEQUENCE [LARGE SCALE GENOMIC DNA]</scope>
    <source>
        <strain evidence="2">DSM 44796</strain>
    </source>
</reference>
<evidence type="ECO:0000313" key="1">
    <source>
        <dbReference type="EMBL" id="SDJ02449.1"/>
    </source>
</evidence>
<evidence type="ECO:0000313" key="2">
    <source>
        <dbReference type="Proteomes" id="UP000199682"/>
    </source>
</evidence>
<dbReference type="AlphaFoldDB" id="A0A1G8QCB6"/>
<organism evidence="1 2">
    <name type="scientific">Lentzea albidocapillata subsp. violacea</name>
    <dbReference type="NCBI Taxonomy" id="128104"/>
    <lineage>
        <taxon>Bacteria</taxon>
        <taxon>Bacillati</taxon>
        <taxon>Actinomycetota</taxon>
        <taxon>Actinomycetes</taxon>
        <taxon>Pseudonocardiales</taxon>
        <taxon>Pseudonocardiaceae</taxon>
        <taxon>Lentzea</taxon>
    </lineage>
</organism>
<dbReference type="Proteomes" id="UP000199682">
    <property type="component" value="Unassembled WGS sequence"/>
</dbReference>
<proteinExistence type="predicted"/>
<sequence>MRQLALALCVLAAACSAEQPPPPLSPGLEPPQPYDIVLGRQIGLIDHTQQKIRNRCLADAGYPQDASVMLAQPVDSFEFLTMSERDFGPTSEDEARRLGFGQDTIAAPGRVASFDANYDRNLERCSEQAWAKLGPDAHKTFTDYYELVNTLADYHRDVDAAMPPDMPAKVLDCMAGKGFTVPVREEFLKKPAHQQFGVTYGKLDGGAEDAWVPRGVPGTVEIGPALPVRHYTPTPEESSVALAWFRCGRETGRMQAWFAAVQQVQARNVEKHQTWIDELNPKVEELARKAAAVAGES</sequence>